<dbReference type="RefSeq" id="WP_262875217.1">
    <property type="nucleotide sequence ID" value="NZ_BAABKW010000007.1"/>
</dbReference>
<keyword evidence="1" id="KW-0732">Signal</keyword>
<protein>
    <submittedName>
        <fullName evidence="2">Uncharacterized protein</fullName>
    </submittedName>
</protein>
<evidence type="ECO:0000313" key="3">
    <source>
        <dbReference type="Proteomes" id="UP001596507"/>
    </source>
</evidence>
<feature type="signal peptide" evidence="1">
    <location>
        <begin position="1"/>
        <end position="24"/>
    </location>
</feature>
<gene>
    <name evidence="2" type="ORF">ACFQRL_15090</name>
</gene>
<dbReference type="PROSITE" id="PS51257">
    <property type="entry name" value="PROKAR_LIPOPROTEIN"/>
    <property type="match status" value="1"/>
</dbReference>
<name>A0ABW2HJU6_9MICO</name>
<dbReference type="EMBL" id="JBHTBE010000004">
    <property type="protein sequence ID" value="MFC7270288.1"/>
    <property type="molecule type" value="Genomic_DNA"/>
</dbReference>
<organism evidence="2 3">
    <name type="scientific">Microbacterium fluvii</name>
    <dbReference type="NCBI Taxonomy" id="415215"/>
    <lineage>
        <taxon>Bacteria</taxon>
        <taxon>Bacillati</taxon>
        <taxon>Actinomycetota</taxon>
        <taxon>Actinomycetes</taxon>
        <taxon>Micrococcales</taxon>
        <taxon>Microbacteriaceae</taxon>
        <taxon>Microbacterium</taxon>
    </lineage>
</organism>
<sequence length="154" mass="15752">MRRASKRMPAAAALALLLVLVGCASEPSTTALEDELAMIPGVEGVALSVSHPNAPWNTRVDIVFAVAEPTVESVTTIVREAAPMIVADPELSGHEVAIAVVDARSATADADDADAAAAAVHVMPEVGEALGVDAGGNAFLFLTPEELEAIADQE</sequence>
<reference evidence="3" key="1">
    <citation type="journal article" date="2019" name="Int. J. Syst. Evol. Microbiol.">
        <title>The Global Catalogue of Microorganisms (GCM) 10K type strain sequencing project: providing services to taxonomists for standard genome sequencing and annotation.</title>
        <authorList>
            <consortium name="The Broad Institute Genomics Platform"/>
            <consortium name="The Broad Institute Genome Sequencing Center for Infectious Disease"/>
            <person name="Wu L."/>
            <person name="Ma J."/>
        </authorList>
    </citation>
    <scope>NUCLEOTIDE SEQUENCE [LARGE SCALE GENOMIC DNA]</scope>
    <source>
        <strain evidence="3">CGMCC 1.15772</strain>
    </source>
</reference>
<dbReference type="Proteomes" id="UP001596507">
    <property type="component" value="Unassembled WGS sequence"/>
</dbReference>
<proteinExistence type="predicted"/>
<comment type="caution">
    <text evidence="2">The sequence shown here is derived from an EMBL/GenBank/DDBJ whole genome shotgun (WGS) entry which is preliminary data.</text>
</comment>
<evidence type="ECO:0000256" key="1">
    <source>
        <dbReference type="SAM" id="SignalP"/>
    </source>
</evidence>
<keyword evidence="3" id="KW-1185">Reference proteome</keyword>
<feature type="chain" id="PRO_5047147333" evidence="1">
    <location>
        <begin position="25"/>
        <end position="154"/>
    </location>
</feature>
<evidence type="ECO:0000313" key="2">
    <source>
        <dbReference type="EMBL" id="MFC7270288.1"/>
    </source>
</evidence>
<accession>A0ABW2HJU6</accession>